<keyword evidence="7" id="KW-0732">Signal</keyword>
<evidence type="ECO:0000256" key="2">
    <source>
        <dbReference type="ARBA" id="ARBA00022692"/>
    </source>
</evidence>
<name>M7TV90_EUTLA</name>
<dbReference type="OMA" id="WGYAEPA"/>
<evidence type="ECO:0000256" key="1">
    <source>
        <dbReference type="ARBA" id="ARBA00004141"/>
    </source>
</evidence>
<feature type="chain" id="PRO_5004086051" description="Rhodopsin domain-containing protein" evidence="7">
    <location>
        <begin position="25"/>
        <end position="236"/>
    </location>
</feature>
<dbReference type="InterPro" id="IPR052337">
    <property type="entry name" value="SAT4-like"/>
</dbReference>
<organism evidence="9 10">
    <name type="scientific">Eutypa lata (strain UCR-EL1)</name>
    <name type="common">Grapevine dieback disease fungus</name>
    <name type="synonym">Eutypa armeniacae</name>
    <dbReference type="NCBI Taxonomy" id="1287681"/>
    <lineage>
        <taxon>Eukaryota</taxon>
        <taxon>Fungi</taxon>
        <taxon>Dikarya</taxon>
        <taxon>Ascomycota</taxon>
        <taxon>Pezizomycotina</taxon>
        <taxon>Sordariomycetes</taxon>
        <taxon>Xylariomycetidae</taxon>
        <taxon>Xylariales</taxon>
        <taxon>Diatrypaceae</taxon>
        <taxon>Eutypa</taxon>
    </lineage>
</organism>
<keyword evidence="3" id="KW-1133">Transmembrane helix</keyword>
<feature type="compositionally biased region" description="Basic and acidic residues" evidence="6">
    <location>
        <begin position="209"/>
        <end position="219"/>
    </location>
</feature>
<dbReference type="Pfam" id="PF20684">
    <property type="entry name" value="Fung_rhodopsin"/>
    <property type="match status" value="1"/>
</dbReference>
<feature type="region of interest" description="Disordered" evidence="6">
    <location>
        <begin position="178"/>
        <end position="222"/>
    </location>
</feature>
<evidence type="ECO:0000313" key="9">
    <source>
        <dbReference type="EMBL" id="EMR70560.1"/>
    </source>
</evidence>
<protein>
    <recommendedName>
        <fullName evidence="8">Rhodopsin domain-containing protein</fullName>
    </recommendedName>
</protein>
<evidence type="ECO:0000313" key="10">
    <source>
        <dbReference type="Proteomes" id="UP000012174"/>
    </source>
</evidence>
<feature type="signal peptide" evidence="7">
    <location>
        <begin position="1"/>
        <end position="24"/>
    </location>
</feature>
<dbReference type="PANTHER" id="PTHR33048:SF31">
    <property type="entry name" value="INTEGRAL MEMBRANE PROTEIN"/>
    <property type="match status" value="1"/>
</dbReference>
<sequence>MVMFTVMNLIAGLYIIFQCNPVSAAWDTSALSNGGKCNDAAILADIYYATTAVNILTDWITAFMPVPLLWNIQMNANSKVSVAFILGLDTVGLTNADNYLYAISDIVIWGYAENGLGLIVGCVSTLRPLFRTVFGLSGGSSYPTPAPNPKDGSRFGSRYPFPGGNSRRAYTEFGPEYELDSPNKVYDNQGDMTTSTQIRGGDDNSSDSESQKEILKSSKDPAGIYISREVHITGQH</sequence>
<comment type="subcellular location">
    <subcellularLocation>
        <location evidence="1">Membrane</location>
        <topology evidence="1">Multi-pass membrane protein</topology>
    </subcellularLocation>
</comment>
<dbReference type="KEGG" id="ela:UCREL1_2396"/>
<evidence type="ECO:0000256" key="3">
    <source>
        <dbReference type="ARBA" id="ARBA00022989"/>
    </source>
</evidence>
<dbReference type="EMBL" id="KB705840">
    <property type="protein sequence ID" value="EMR70560.1"/>
    <property type="molecule type" value="Genomic_DNA"/>
</dbReference>
<keyword evidence="2" id="KW-0812">Transmembrane</keyword>
<proteinExistence type="inferred from homology"/>
<dbReference type="AlphaFoldDB" id="M7TV90"/>
<dbReference type="PANTHER" id="PTHR33048">
    <property type="entry name" value="PTH11-LIKE INTEGRAL MEMBRANE PROTEIN (AFU_ORTHOLOGUE AFUA_5G11245)"/>
    <property type="match status" value="1"/>
</dbReference>
<dbReference type="eggNOG" id="ENOG502SHAY">
    <property type="taxonomic scope" value="Eukaryota"/>
</dbReference>
<keyword evidence="10" id="KW-1185">Reference proteome</keyword>
<evidence type="ECO:0000259" key="8">
    <source>
        <dbReference type="Pfam" id="PF20684"/>
    </source>
</evidence>
<keyword evidence="4" id="KW-0472">Membrane</keyword>
<feature type="domain" description="Rhodopsin" evidence="8">
    <location>
        <begin position="3"/>
        <end position="131"/>
    </location>
</feature>
<comment type="similarity">
    <text evidence="5">Belongs to the SAT4 family.</text>
</comment>
<evidence type="ECO:0000256" key="4">
    <source>
        <dbReference type="ARBA" id="ARBA00023136"/>
    </source>
</evidence>
<dbReference type="GO" id="GO:0016020">
    <property type="term" value="C:membrane"/>
    <property type="evidence" value="ECO:0007669"/>
    <property type="project" value="UniProtKB-SubCell"/>
</dbReference>
<reference evidence="10" key="1">
    <citation type="journal article" date="2013" name="Genome Announc.">
        <title>Draft genome sequence of the grapevine dieback fungus Eutypa lata UCR-EL1.</title>
        <authorList>
            <person name="Blanco-Ulate B."/>
            <person name="Rolshausen P.E."/>
            <person name="Cantu D."/>
        </authorList>
    </citation>
    <scope>NUCLEOTIDE SEQUENCE [LARGE SCALE GENOMIC DNA]</scope>
    <source>
        <strain evidence="10">UCR-EL1</strain>
    </source>
</reference>
<evidence type="ECO:0000256" key="7">
    <source>
        <dbReference type="SAM" id="SignalP"/>
    </source>
</evidence>
<evidence type="ECO:0000256" key="5">
    <source>
        <dbReference type="ARBA" id="ARBA00038359"/>
    </source>
</evidence>
<evidence type="ECO:0000256" key="6">
    <source>
        <dbReference type="SAM" id="MobiDB-lite"/>
    </source>
</evidence>
<feature type="region of interest" description="Disordered" evidence="6">
    <location>
        <begin position="141"/>
        <end position="163"/>
    </location>
</feature>
<dbReference type="Proteomes" id="UP000012174">
    <property type="component" value="Unassembled WGS sequence"/>
</dbReference>
<accession>M7TV90</accession>
<dbReference type="HOGENOM" id="CLU_028200_3_4_1"/>
<dbReference type="OrthoDB" id="3936451at2759"/>
<dbReference type="InterPro" id="IPR049326">
    <property type="entry name" value="Rhodopsin_dom_fungi"/>
</dbReference>
<gene>
    <name evidence="9" type="ORF">UCREL1_2396</name>
</gene>